<evidence type="ECO:0000256" key="3">
    <source>
        <dbReference type="ARBA" id="ARBA00022722"/>
    </source>
</evidence>
<accession>A0A2G9TNZ4</accession>
<evidence type="ECO:0000259" key="7">
    <source>
        <dbReference type="Pfam" id="PF17917"/>
    </source>
</evidence>
<dbReference type="PANTHER" id="PTHR37984">
    <property type="entry name" value="PROTEIN CBG26694"/>
    <property type="match status" value="1"/>
</dbReference>
<dbReference type="Proteomes" id="UP000230423">
    <property type="component" value="Unassembled WGS sequence"/>
</dbReference>
<dbReference type="Pfam" id="PF17917">
    <property type="entry name" value="RT_RNaseH"/>
    <property type="match status" value="1"/>
</dbReference>
<evidence type="ECO:0000256" key="4">
    <source>
        <dbReference type="ARBA" id="ARBA00022759"/>
    </source>
</evidence>
<dbReference type="OrthoDB" id="5850908at2759"/>
<evidence type="ECO:0000256" key="1">
    <source>
        <dbReference type="ARBA" id="ARBA00022679"/>
    </source>
</evidence>
<dbReference type="AlphaFoldDB" id="A0A2G9TNZ4"/>
<keyword evidence="3" id="KW-0540">Nuclease</keyword>
<dbReference type="PANTHER" id="PTHR37984:SF5">
    <property type="entry name" value="PROTEIN NYNRIN-LIKE"/>
    <property type="match status" value="1"/>
</dbReference>
<keyword evidence="4" id="KW-0255">Endonuclease</keyword>
<dbReference type="InterPro" id="IPR050951">
    <property type="entry name" value="Retrovirus_Pol_polyprotein"/>
</dbReference>
<name>A0A2G9TNZ4_TELCI</name>
<sequence length="183" mass="20880">MCTHHVSLTKQERNHAQIKKEPLGIVCGVEKFNQFLYGPRFTLLTDHQPLVRIFGPKQGLPVIAAKRLHRWALRAMLYSFEIEYRKTTEFGNADGLSILLDPRKLPSAEMVVNELYVQKMAEEAVENLPVTEAQIVKATKEDPLLQMVVNYMQKGWPVKVKDDRLKPYAVKEAALSIHNGCIL</sequence>
<dbReference type="SUPFAM" id="SSF56672">
    <property type="entry name" value="DNA/RNA polymerases"/>
    <property type="match status" value="1"/>
</dbReference>
<evidence type="ECO:0000256" key="2">
    <source>
        <dbReference type="ARBA" id="ARBA00022695"/>
    </source>
</evidence>
<gene>
    <name evidence="8" type="ORF">TELCIR_18793</name>
</gene>
<dbReference type="InterPro" id="IPR041373">
    <property type="entry name" value="RT_RNaseH"/>
</dbReference>
<organism evidence="8 9">
    <name type="scientific">Teladorsagia circumcincta</name>
    <name type="common">Brown stomach worm</name>
    <name type="synonym">Ostertagia circumcincta</name>
    <dbReference type="NCBI Taxonomy" id="45464"/>
    <lineage>
        <taxon>Eukaryota</taxon>
        <taxon>Metazoa</taxon>
        <taxon>Ecdysozoa</taxon>
        <taxon>Nematoda</taxon>
        <taxon>Chromadorea</taxon>
        <taxon>Rhabditida</taxon>
        <taxon>Rhabditina</taxon>
        <taxon>Rhabditomorpha</taxon>
        <taxon>Strongyloidea</taxon>
        <taxon>Trichostrongylidae</taxon>
        <taxon>Teladorsagia</taxon>
    </lineage>
</organism>
<evidence type="ECO:0000256" key="5">
    <source>
        <dbReference type="ARBA" id="ARBA00022801"/>
    </source>
</evidence>
<keyword evidence="9" id="KW-1185">Reference proteome</keyword>
<dbReference type="GO" id="GO:0004519">
    <property type="term" value="F:endonuclease activity"/>
    <property type="evidence" value="ECO:0007669"/>
    <property type="project" value="UniProtKB-KW"/>
</dbReference>
<dbReference type="EMBL" id="KZ357056">
    <property type="protein sequence ID" value="PIO59733.1"/>
    <property type="molecule type" value="Genomic_DNA"/>
</dbReference>
<keyword evidence="2" id="KW-0548">Nucleotidyltransferase</keyword>
<keyword evidence="5" id="KW-0378">Hydrolase</keyword>
<evidence type="ECO:0000256" key="6">
    <source>
        <dbReference type="ARBA" id="ARBA00022918"/>
    </source>
</evidence>
<dbReference type="GO" id="GO:0016787">
    <property type="term" value="F:hydrolase activity"/>
    <property type="evidence" value="ECO:0007669"/>
    <property type="project" value="UniProtKB-KW"/>
</dbReference>
<evidence type="ECO:0000313" key="8">
    <source>
        <dbReference type="EMBL" id="PIO59733.1"/>
    </source>
</evidence>
<protein>
    <recommendedName>
        <fullName evidence="7">Reverse transcriptase RNase H-like domain-containing protein</fullName>
    </recommendedName>
</protein>
<keyword evidence="1" id="KW-0808">Transferase</keyword>
<reference evidence="8 9" key="1">
    <citation type="submission" date="2015-09" db="EMBL/GenBank/DDBJ databases">
        <title>Draft genome of the parasitic nematode Teladorsagia circumcincta isolate WARC Sus (inbred).</title>
        <authorList>
            <person name="Mitreva M."/>
        </authorList>
    </citation>
    <scope>NUCLEOTIDE SEQUENCE [LARGE SCALE GENOMIC DNA]</scope>
    <source>
        <strain evidence="8 9">S</strain>
    </source>
</reference>
<evidence type="ECO:0000313" key="9">
    <source>
        <dbReference type="Proteomes" id="UP000230423"/>
    </source>
</evidence>
<keyword evidence="6" id="KW-0695">RNA-directed DNA polymerase</keyword>
<dbReference type="InterPro" id="IPR043502">
    <property type="entry name" value="DNA/RNA_pol_sf"/>
</dbReference>
<dbReference type="GO" id="GO:0003964">
    <property type="term" value="F:RNA-directed DNA polymerase activity"/>
    <property type="evidence" value="ECO:0007669"/>
    <property type="project" value="UniProtKB-KW"/>
</dbReference>
<proteinExistence type="predicted"/>
<feature type="domain" description="Reverse transcriptase RNase H-like" evidence="7">
    <location>
        <begin position="7"/>
        <end position="74"/>
    </location>
</feature>